<dbReference type="GO" id="GO:0004020">
    <property type="term" value="F:adenylylsulfate kinase activity"/>
    <property type="evidence" value="ECO:0007669"/>
    <property type="project" value="UniProtKB-UniRule"/>
</dbReference>
<evidence type="ECO:0000256" key="3">
    <source>
        <dbReference type="ARBA" id="ARBA00022679"/>
    </source>
</evidence>
<dbReference type="RefSeq" id="WP_068498089.1">
    <property type="nucleotide sequence ID" value="NZ_LWQU01000104.1"/>
</dbReference>
<name>A0A178MWN2_9PROT</name>
<dbReference type="SUPFAM" id="SSF52540">
    <property type="entry name" value="P-loop containing nucleoside triphosphate hydrolases"/>
    <property type="match status" value="1"/>
</dbReference>
<keyword evidence="3 7" id="KW-0808">Transferase</keyword>
<comment type="catalytic activity">
    <reaction evidence="1 7 8">
        <text>adenosine 5'-phosphosulfate + ATP = 3'-phosphoadenylyl sulfate + ADP + H(+)</text>
        <dbReference type="Rhea" id="RHEA:24152"/>
        <dbReference type="ChEBI" id="CHEBI:15378"/>
        <dbReference type="ChEBI" id="CHEBI:30616"/>
        <dbReference type="ChEBI" id="CHEBI:58243"/>
        <dbReference type="ChEBI" id="CHEBI:58339"/>
        <dbReference type="ChEBI" id="CHEBI:456216"/>
        <dbReference type="EC" id="2.7.1.25"/>
    </reaction>
</comment>
<evidence type="ECO:0000256" key="6">
    <source>
        <dbReference type="ARBA" id="ARBA00022840"/>
    </source>
</evidence>
<dbReference type="GO" id="GO:0070814">
    <property type="term" value="P:hydrogen sulfide biosynthetic process"/>
    <property type="evidence" value="ECO:0007669"/>
    <property type="project" value="UniProtKB-UniRule"/>
</dbReference>
<feature type="active site" description="Phosphoserine intermediate" evidence="7">
    <location>
        <position position="111"/>
    </location>
</feature>
<dbReference type="InterPro" id="IPR027417">
    <property type="entry name" value="P-loop_NTPase"/>
</dbReference>
<dbReference type="GO" id="GO:0010134">
    <property type="term" value="P:sulfate assimilation via adenylyl sulfate reduction"/>
    <property type="evidence" value="ECO:0007669"/>
    <property type="project" value="TreeGrafter"/>
</dbReference>
<dbReference type="EMBL" id="LWQU01000104">
    <property type="protein sequence ID" value="OAN55039.1"/>
    <property type="molecule type" value="Genomic_DNA"/>
</dbReference>
<dbReference type="AlphaFoldDB" id="A0A178MWN2"/>
<evidence type="ECO:0000256" key="8">
    <source>
        <dbReference type="RuleBase" id="RU004347"/>
    </source>
</evidence>
<dbReference type="GO" id="GO:0005737">
    <property type="term" value="C:cytoplasm"/>
    <property type="evidence" value="ECO:0007669"/>
    <property type="project" value="TreeGrafter"/>
</dbReference>
<evidence type="ECO:0000313" key="11">
    <source>
        <dbReference type="Proteomes" id="UP000078543"/>
    </source>
</evidence>
<dbReference type="PANTHER" id="PTHR42700">
    <property type="entry name" value="SULFATE ADENYLYLTRANSFERASE"/>
    <property type="match status" value="1"/>
</dbReference>
<organism evidence="10 11">
    <name type="scientific">Magnetospirillum moscoviense</name>
    <dbReference type="NCBI Taxonomy" id="1437059"/>
    <lineage>
        <taxon>Bacteria</taxon>
        <taxon>Pseudomonadati</taxon>
        <taxon>Pseudomonadota</taxon>
        <taxon>Alphaproteobacteria</taxon>
        <taxon>Rhodospirillales</taxon>
        <taxon>Rhodospirillaceae</taxon>
        <taxon>Magnetospirillum</taxon>
    </lineage>
</organism>
<proteinExistence type="inferred from homology"/>
<evidence type="ECO:0000259" key="9">
    <source>
        <dbReference type="Pfam" id="PF01583"/>
    </source>
</evidence>
<keyword evidence="11" id="KW-1185">Reference proteome</keyword>
<dbReference type="PANTHER" id="PTHR42700:SF3">
    <property type="entry name" value="BIFUNCTIONAL SAT_APS KINASE-RELATED"/>
    <property type="match status" value="1"/>
</dbReference>
<dbReference type="Gene3D" id="3.40.50.300">
    <property type="entry name" value="P-loop containing nucleotide triphosphate hydrolases"/>
    <property type="match status" value="1"/>
</dbReference>
<dbReference type="InterPro" id="IPR002891">
    <property type="entry name" value="APS"/>
</dbReference>
<dbReference type="NCBIfam" id="NF003013">
    <property type="entry name" value="PRK03846.1"/>
    <property type="match status" value="1"/>
</dbReference>
<evidence type="ECO:0000256" key="7">
    <source>
        <dbReference type="HAMAP-Rule" id="MF_00065"/>
    </source>
</evidence>
<dbReference type="Proteomes" id="UP000078543">
    <property type="component" value="Unassembled WGS sequence"/>
</dbReference>
<feature type="domain" description="APS kinase" evidence="9">
    <location>
        <begin position="30"/>
        <end position="177"/>
    </location>
</feature>
<keyword evidence="7" id="KW-0597">Phosphoprotein</keyword>
<evidence type="ECO:0000256" key="5">
    <source>
        <dbReference type="ARBA" id="ARBA00022777"/>
    </source>
</evidence>
<evidence type="ECO:0000256" key="4">
    <source>
        <dbReference type="ARBA" id="ARBA00022741"/>
    </source>
</evidence>
<protein>
    <recommendedName>
        <fullName evidence="2 7">Adenylyl-sulfate kinase</fullName>
        <ecNumber evidence="2 7">2.7.1.25</ecNumber>
    </recommendedName>
    <alternativeName>
        <fullName evidence="7">APS kinase</fullName>
    </alternativeName>
    <alternativeName>
        <fullName evidence="7">ATP adenosine-5'-phosphosulfate 3'-phosphotransferase</fullName>
    </alternativeName>
    <alternativeName>
        <fullName evidence="7">Adenosine-5'-phosphosulfate kinase</fullName>
    </alternativeName>
</protein>
<reference evidence="10 11" key="1">
    <citation type="submission" date="2016-04" db="EMBL/GenBank/DDBJ databases">
        <title>Draft genome sequence of freshwater magnetotactic bacteria Magnetospirillum marisnigri SP-1 and Magnetospirillum moscoviense BB-1.</title>
        <authorList>
            <person name="Koziaeva V."/>
            <person name="Dziuba M.V."/>
            <person name="Ivanov T.M."/>
            <person name="Kuznetsov B."/>
            <person name="Grouzdev D.S."/>
        </authorList>
    </citation>
    <scope>NUCLEOTIDE SEQUENCE [LARGE SCALE GENOMIC DNA]</scope>
    <source>
        <strain evidence="10 11">BB-1</strain>
    </source>
</reference>
<comment type="pathway">
    <text evidence="7 8">Sulfur metabolism; hydrogen sulfide biosynthesis; sulfite from sulfate: step 2/3.</text>
</comment>
<dbReference type="STRING" id="1437059.A6A05_00320"/>
<dbReference type="UniPathway" id="UPA00140">
    <property type="reaction ID" value="UER00205"/>
</dbReference>
<dbReference type="EC" id="2.7.1.25" evidence="2 7"/>
<dbReference type="OrthoDB" id="9804504at2"/>
<keyword evidence="4 7" id="KW-0547">Nucleotide-binding</keyword>
<dbReference type="NCBIfam" id="TIGR00455">
    <property type="entry name" value="apsK"/>
    <property type="match status" value="1"/>
</dbReference>
<dbReference type="HAMAP" id="MF_00065">
    <property type="entry name" value="Adenylyl_sulf_kinase"/>
    <property type="match status" value="1"/>
</dbReference>
<keyword evidence="6 7" id="KW-0067">ATP-binding</keyword>
<feature type="binding site" evidence="7">
    <location>
        <begin position="37"/>
        <end position="44"/>
    </location>
    <ligand>
        <name>ATP</name>
        <dbReference type="ChEBI" id="CHEBI:30616"/>
    </ligand>
</feature>
<dbReference type="CDD" id="cd02027">
    <property type="entry name" value="APSK"/>
    <property type="match status" value="1"/>
</dbReference>
<dbReference type="GO" id="GO:0005524">
    <property type="term" value="F:ATP binding"/>
    <property type="evidence" value="ECO:0007669"/>
    <property type="project" value="UniProtKB-UniRule"/>
</dbReference>
<evidence type="ECO:0000256" key="1">
    <source>
        <dbReference type="ARBA" id="ARBA00001823"/>
    </source>
</evidence>
<comment type="function">
    <text evidence="7 8">Catalyzes the synthesis of activated sulfate.</text>
</comment>
<evidence type="ECO:0000313" key="10">
    <source>
        <dbReference type="EMBL" id="OAN55039.1"/>
    </source>
</evidence>
<dbReference type="InterPro" id="IPR059117">
    <property type="entry name" value="APS_kinase_dom"/>
</dbReference>
<sequence length="213" mass="23688">MSSSIKSTNIVEVHHHVTCEARADLNRHRGGVLWLTGLSGSGKSTIAMELERQLFNKRWQVYVLDGDNVRHGLCSDLGFSPGDRTENIRRVGEVAHLFAKAGLLVVTAFISPYRADRERVRQMGPAQFHEIHVATPLDVCEQRDPKGLYEKARRGEIPDFTGISAPYEPPEAPELRLNAENCTIDRTLTTLVAYVERTFALPSDQVSVGHVAS</sequence>
<evidence type="ECO:0000256" key="2">
    <source>
        <dbReference type="ARBA" id="ARBA00012121"/>
    </source>
</evidence>
<dbReference type="GO" id="GO:0004781">
    <property type="term" value="F:sulfate adenylyltransferase (ATP) activity"/>
    <property type="evidence" value="ECO:0007669"/>
    <property type="project" value="TreeGrafter"/>
</dbReference>
<dbReference type="GO" id="GO:0019379">
    <property type="term" value="P:sulfate assimilation, phosphoadenylyl sulfate reduction by phosphoadenylyl-sulfate reductase (thioredoxin)"/>
    <property type="evidence" value="ECO:0007669"/>
    <property type="project" value="TreeGrafter"/>
</dbReference>
<gene>
    <name evidence="7" type="primary">cysC</name>
    <name evidence="10" type="ORF">A6A05_00320</name>
</gene>
<dbReference type="Pfam" id="PF01583">
    <property type="entry name" value="APS_kinase"/>
    <property type="match status" value="1"/>
</dbReference>
<accession>A0A178MWN2</accession>
<comment type="caution">
    <text evidence="10">The sequence shown here is derived from an EMBL/GenBank/DDBJ whole genome shotgun (WGS) entry which is preliminary data.</text>
</comment>
<dbReference type="InterPro" id="IPR050512">
    <property type="entry name" value="Sulf_AdTrans/APS_kinase"/>
</dbReference>
<keyword evidence="5 7" id="KW-0418">Kinase</keyword>
<comment type="similarity">
    <text evidence="7 8">Belongs to the APS kinase family.</text>
</comment>
<dbReference type="FunFam" id="3.40.50.300:FF:000212">
    <property type="entry name" value="Adenylyl-sulfate kinase"/>
    <property type="match status" value="1"/>
</dbReference>